<dbReference type="PROSITE" id="PS50113">
    <property type="entry name" value="PAC"/>
    <property type="match status" value="3"/>
</dbReference>
<dbReference type="EC" id="2.7.13.3" evidence="2"/>
<organism evidence="8 9">
    <name type="scientific">Caenimonas terrae</name>
    <dbReference type="NCBI Taxonomy" id="696074"/>
    <lineage>
        <taxon>Bacteria</taxon>
        <taxon>Pseudomonadati</taxon>
        <taxon>Pseudomonadota</taxon>
        <taxon>Betaproteobacteria</taxon>
        <taxon>Burkholderiales</taxon>
        <taxon>Comamonadaceae</taxon>
        <taxon>Caenimonas</taxon>
    </lineage>
</organism>
<dbReference type="SMART" id="SM00388">
    <property type="entry name" value="HisKA"/>
    <property type="match status" value="1"/>
</dbReference>
<keyword evidence="8" id="KW-0547">Nucleotide-binding</keyword>
<feature type="domain" description="Histidine kinase" evidence="6">
    <location>
        <begin position="530"/>
        <end position="751"/>
    </location>
</feature>
<accession>A0ABW0NJ52</accession>
<dbReference type="SMART" id="SM00091">
    <property type="entry name" value="PAS"/>
    <property type="match status" value="3"/>
</dbReference>
<dbReference type="CDD" id="cd00130">
    <property type="entry name" value="PAS"/>
    <property type="match status" value="1"/>
</dbReference>
<dbReference type="Pfam" id="PF08448">
    <property type="entry name" value="PAS_4"/>
    <property type="match status" value="1"/>
</dbReference>
<protein>
    <recommendedName>
        <fullName evidence="2">histidine kinase</fullName>
        <ecNumber evidence="2">2.7.13.3</ecNumber>
    </recommendedName>
</protein>
<dbReference type="Proteomes" id="UP001596037">
    <property type="component" value="Unassembled WGS sequence"/>
</dbReference>
<evidence type="ECO:0000256" key="4">
    <source>
        <dbReference type="ARBA" id="ARBA00022679"/>
    </source>
</evidence>
<dbReference type="CDD" id="cd16922">
    <property type="entry name" value="HATPase_EvgS-ArcB-TorS-like"/>
    <property type="match status" value="1"/>
</dbReference>
<keyword evidence="4" id="KW-0808">Transferase</keyword>
<evidence type="ECO:0000256" key="2">
    <source>
        <dbReference type="ARBA" id="ARBA00012438"/>
    </source>
</evidence>
<dbReference type="Pfam" id="PF13426">
    <property type="entry name" value="PAS_9"/>
    <property type="match status" value="1"/>
</dbReference>
<feature type="domain" description="PAC" evidence="7">
    <location>
        <begin position="205"/>
        <end position="256"/>
    </location>
</feature>
<sequence>MHDQAIFEAISYASPLGVFQADAGGALLECSGRWQYLLRTDGRRALGRGWLDSVDPQDRQRVAQGWETAVASQKPFDMEFRLAPLQAGGEPGYVRMEARPAVWGQPPRPGFVGVAGDISQRKKVEEQLRSANRFLERAEKLSGVGGWEADLRTRTVKSTDQNCRIFDLEPGHQGSFSSYLRRFAREAQLQLVRAVRHSMRSGESWDLNLQMVTAIGRPIWVRSVGVAEFEDGRPVRLVGALQDITDQHGSSEALRESEERQKRAMDASRLALWDLDLETGLGYLSENWSELMGQARRVTVTSARDLIDRVPEHDRERIGMALTAMLKGTAERYDVEHQVQRDDGRMIWIHSQGRVSKRSPRGWALRATGTNQDITARKLAELELARAAAITKATLDSTADGILVVGGDRQILLFNRRLLEMLNIPADLMGATRETWGDIVVSQVKDPQGYVRRVLALYETPQDESFDILEFTDGRVFERYGRPLALEGSGTGRVWSFRDVTARSQADAALKRAKEAAEAANRAKTDFLDTISHEIRTPLNGVLGMVRLLMEEQLMPQQRRYVELAASSAQSLLGLINDMLDLGKIEAGRMEFEHVEFSIVELARELGDLYGLRAREKGLSFDLRIDPAVPAKVVGDPGRLRQVLENLLSNALKFTESGLVGLDIHPAAPVDGRVMLGFTVHDTGIGIPREVQEGLFQRFFQGDSSTTREYGGTGLGLAIVKQLCEQMGGRVTLNSEPGRGASFRCVLPFAPAARSAGRAAAPA</sequence>
<keyword evidence="5" id="KW-0418">Kinase</keyword>
<dbReference type="PROSITE" id="PS50109">
    <property type="entry name" value="HIS_KIN"/>
    <property type="match status" value="1"/>
</dbReference>
<dbReference type="InterPro" id="IPR001610">
    <property type="entry name" value="PAC"/>
</dbReference>
<dbReference type="InterPro" id="IPR013656">
    <property type="entry name" value="PAS_4"/>
</dbReference>
<feature type="domain" description="PAC" evidence="7">
    <location>
        <begin position="76"/>
        <end position="130"/>
    </location>
</feature>
<evidence type="ECO:0000313" key="9">
    <source>
        <dbReference type="Proteomes" id="UP001596037"/>
    </source>
</evidence>
<reference evidence="9" key="1">
    <citation type="journal article" date="2019" name="Int. J. Syst. Evol. Microbiol.">
        <title>The Global Catalogue of Microorganisms (GCM) 10K type strain sequencing project: providing services to taxonomists for standard genome sequencing and annotation.</title>
        <authorList>
            <consortium name="The Broad Institute Genomics Platform"/>
            <consortium name="The Broad Institute Genome Sequencing Center for Infectious Disease"/>
            <person name="Wu L."/>
            <person name="Ma J."/>
        </authorList>
    </citation>
    <scope>NUCLEOTIDE SEQUENCE [LARGE SCALE GENOMIC DNA]</scope>
    <source>
        <strain evidence="9">CCUG 57401</strain>
    </source>
</reference>
<dbReference type="InterPro" id="IPR005467">
    <property type="entry name" value="His_kinase_dom"/>
</dbReference>
<dbReference type="SUPFAM" id="SSF55874">
    <property type="entry name" value="ATPase domain of HSP90 chaperone/DNA topoisomerase II/histidine kinase"/>
    <property type="match status" value="1"/>
</dbReference>
<dbReference type="Pfam" id="PF12860">
    <property type="entry name" value="PAS_7"/>
    <property type="match status" value="1"/>
</dbReference>
<feature type="non-terminal residue" evidence="8">
    <location>
        <position position="763"/>
    </location>
</feature>
<dbReference type="Gene3D" id="1.10.287.130">
    <property type="match status" value="1"/>
</dbReference>
<dbReference type="InterPro" id="IPR013655">
    <property type="entry name" value="PAS_fold_3"/>
</dbReference>
<dbReference type="Pfam" id="PF00512">
    <property type="entry name" value="HisKA"/>
    <property type="match status" value="1"/>
</dbReference>
<comment type="caution">
    <text evidence="8">The sequence shown here is derived from an EMBL/GenBank/DDBJ whole genome shotgun (WGS) entry which is preliminary data.</text>
</comment>
<dbReference type="SUPFAM" id="SSF47384">
    <property type="entry name" value="Homodimeric domain of signal transducing histidine kinase"/>
    <property type="match status" value="1"/>
</dbReference>
<dbReference type="CDD" id="cd00082">
    <property type="entry name" value="HisKA"/>
    <property type="match status" value="1"/>
</dbReference>
<dbReference type="SMART" id="SM00387">
    <property type="entry name" value="HATPase_c"/>
    <property type="match status" value="1"/>
</dbReference>
<dbReference type="InterPro" id="IPR036890">
    <property type="entry name" value="HATPase_C_sf"/>
</dbReference>
<comment type="catalytic activity">
    <reaction evidence="1">
        <text>ATP + protein L-histidine = ADP + protein N-phospho-L-histidine.</text>
        <dbReference type="EC" id="2.7.13.3"/>
    </reaction>
</comment>
<dbReference type="SUPFAM" id="SSF55785">
    <property type="entry name" value="PYP-like sensor domain (PAS domain)"/>
    <property type="match status" value="4"/>
</dbReference>
<feature type="domain" description="PAC" evidence="7">
    <location>
        <begin position="333"/>
        <end position="386"/>
    </location>
</feature>
<name>A0ABW0NJ52_9BURK</name>
<dbReference type="PRINTS" id="PR00344">
    <property type="entry name" value="BCTRLSENSOR"/>
</dbReference>
<dbReference type="Pfam" id="PF02518">
    <property type="entry name" value="HATPase_c"/>
    <property type="match status" value="1"/>
</dbReference>
<dbReference type="PANTHER" id="PTHR43047">
    <property type="entry name" value="TWO-COMPONENT HISTIDINE PROTEIN KINASE"/>
    <property type="match status" value="1"/>
</dbReference>
<evidence type="ECO:0000259" key="6">
    <source>
        <dbReference type="PROSITE" id="PS50109"/>
    </source>
</evidence>
<dbReference type="Gene3D" id="3.30.565.10">
    <property type="entry name" value="Histidine kinase-like ATPase, C-terminal domain"/>
    <property type="match status" value="1"/>
</dbReference>
<dbReference type="EMBL" id="JBHSMF010000010">
    <property type="protein sequence ID" value="MFC5500013.1"/>
    <property type="molecule type" value="Genomic_DNA"/>
</dbReference>
<dbReference type="GO" id="GO:0005524">
    <property type="term" value="F:ATP binding"/>
    <property type="evidence" value="ECO:0007669"/>
    <property type="project" value="UniProtKB-KW"/>
</dbReference>
<proteinExistence type="predicted"/>
<dbReference type="RefSeq" id="WP_376852258.1">
    <property type="nucleotide sequence ID" value="NZ_JBHSMF010000010.1"/>
</dbReference>
<dbReference type="Gene3D" id="3.30.450.20">
    <property type="entry name" value="PAS domain"/>
    <property type="match status" value="4"/>
</dbReference>
<dbReference type="SMART" id="SM00086">
    <property type="entry name" value="PAC"/>
    <property type="match status" value="3"/>
</dbReference>
<keyword evidence="3" id="KW-0597">Phosphoprotein</keyword>
<evidence type="ECO:0000313" key="8">
    <source>
        <dbReference type="EMBL" id="MFC5500013.1"/>
    </source>
</evidence>
<dbReference type="NCBIfam" id="TIGR00229">
    <property type="entry name" value="sensory_box"/>
    <property type="match status" value="2"/>
</dbReference>
<keyword evidence="8" id="KW-0067">ATP-binding</keyword>
<dbReference type="InterPro" id="IPR004358">
    <property type="entry name" value="Sig_transdc_His_kin-like_C"/>
</dbReference>
<dbReference type="PANTHER" id="PTHR43047:SF64">
    <property type="entry name" value="HISTIDINE KINASE CONTAINING CHEY-HOMOLOGOUS RECEIVER DOMAIN AND PAS DOMAIN-RELATED"/>
    <property type="match status" value="1"/>
</dbReference>
<dbReference type="Pfam" id="PF08447">
    <property type="entry name" value="PAS_3"/>
    <property type="match status" value="1"/>
</dbReference>
<evidence type="ECO:0000259" key="7">
    <source>
        <dbReference type="PROSITE" id="PS50113"/>
    </source>
</evidence>
<evidence type="ECO:0000256" key="1">
    <source>
        <dbReference type="ARBA" id="ARBA00000085"/>
    </source>
</evidence>
<dbReference type="InterPro" id="IPR003661">
    <property type="entry name" value="HisK_dim/P_dom"/>
</dbReference>
<keyword evidence="9" id="KW-1185">Reference proteome</keyword>
<evidence type="ECO:0000256" key="5">
    <source>
        <dbReference type="ARBA" id="ARBA00022777"/>
    </source>
</evidence>
<dbReference type="InterPro" id="IPR035965">
    <property type="entry name" value="PAS-like_dom_sf"/>
</dbReference>
<gene>
    <name evidence="8" type="ORF">ACFPOE_20895</name>
</gene>
<dbReference type="InterPro" id="IPR000014">
    <property type="entry name" value="PAS"/>
</dbReference>
<dbReference type="InterPro" id="IPR000700">
    <property type="entry name" value="PAS-assoc_C"/>
</dbReference>
<dbReference type="InterPro" id="IPR036097">
    <property type="entry name" value="HisK_dim/P_sf"/>
</dbReference>
<evidence type="ECO:0000256" key="3">
    <source>
        <dbReference type="ARBA" id="ARBA00022553"/>
    </source>
</evidence>
<dbReference type="InterPro" id="IPR003594">
    <property type="entry name" value="HATPase_dom"/>
</dbReference>